<evidence type="ECO:0000256" key="4">
    <source>
        <dbReference type="SAM" id="MobiDB-lite"/>
    </source>
</evidence>
<dbReference type="PROSITE" id="PS01359">
    <property type="entry name" value="ZF_PHD_1"/>
    <property type="match status" value="1"/>
</dbReference>
<dbReference type="InterPro" id="IPR013083">
    <property type="entry name" value="Znf_RING/FYVE/PHD"/>
</dbReference>
<gene>
    <name evidence="6" type="ORF">EDB92DRAFT_1818479</name>
</gene>
<dbReference type="Gene3D" id="3.30.40.10">
    <property type="entry name" value="Zinc/RING finger domain, C3HC4 (zinc finger)"/>
    <property type="match status" value="1"/>
</dbReference>
<dbReference type="InterPro" id="IPR001965">
    <property type="entry name" value="Znf_PHD"/>
</dbReference>
<feature type="region of interest" description="Disordered" evidence="4">
    <location>
        <begin position="135"/>
        <end position="210"/>
    </location>
</feature>
<feature type="domain" description="Zinc finger PHD-type" evidence="5">
    <location>
        <begin position="73"/>
        <end position="124"/>
    </location>
</feature>
<proteinExistence type="predicted"/>
<evidence type="ECO:0000259" key="5">
    <source>
        <dbReference type="SMART" id="SM00249"/>
    </source>
</evidence>
<dbReference type="GO" id="GO:0008270">
    <property type="term" value="F:zinc ion binding"/>
    <property type="evidence" value="ECO:0007669"/>
    <property type="project" value="UniProtKB-KW"/>
</dbReference>
<evidence type="ECO:0000256" key="1">
    <source>
        <dbReference type="ARBA" id="ARBA00022723"/>
    </source>
</evidence>
<dbReference type="SMART" id="SM00249">
    <property type="entry name" value="PHD"/>
    <property type="match status" value="1"/>
</dbReference>
<name>A0AAD4LDV3_9AGAM</name>
<keyword evidence="1" id="KW-0479">Metal-binding</keyword>
<evidence type="ECO:0000256" key="2">
    <source>
        <dbReference type="ARBA" id="ARBA00022771"/>
    </source>
</evidence>
<accession>A0AAD4LDV3</accession>
<dbReference type="EMBL" id="JAKELL010000059">
    <property type="protein sequence ID" value="KAH8985870.1"/>
    <property type="molecule type" value="Genomic_DNA"/>
</dbReference>
<keyword evidence="2" id="KW-0863">Zinc-finger</keyword>
<dbReference type="Proteomes" id="UP001201163">
    <property type="component" value="Unassembled WGS sequence"/>
</dbReference>
<protein>
    <recommendedName>
        <fullName evidence="5">Zinc finger PHD-type domain-containing protein</fullName>
    </recommendedName>
</protein>
<feature type="compositionally biased region" description="Polar residues" evidence="4">
    <location>
        <begin position="143"/>
        <end position="155"/>
    </location>
</feature>
<evidence type="ECO:0000256" key="3">
    <source>
        <dbReference type="ARBA" id="ARBA00022833"/>
    </source>
</evidence>
<keyword evidence="3" id="KW-0862">Zinc</keyword>
<feature type="region of interest" description="Disordered" evidence="4">
    <location>
        <begin position="227"/>
        <end position="252"/>
    </location>
</feature>
<evidence type="ECO:0000313" key="6">
    <source>
        <dbReference type="EMBL" id="KAH8985870.1"/>
    </source>
</evidence>
<keyword evidence="7" id="KW-1185">Reference proteome</keyword>
<comment type="caution">
    <text evidence="6">The sequence shown here is derived from an EMBL/GenBank/DDBJ whole genome shotgun (WGS) entry which is preliminary data.</text>
</comment>
<dbReference type="InterPro" id="IPR019786">
    <property type="entry name" value="Zinc_finger_PHD-type_CS"/>
</dbReference>
<sequence>MLKGSETVDGRGANEYAPATDVGVLTLPPTDVAAHLLTECPTETNDDSGLLRGAEMSSFGRKWKLRNMHDISECLCGNSAVPLAGNKREDVVCCRITGCETKWYHLSCVGPLSSAKGWTCEVCLSDAGKGKRTFASLDDSPGIPTTVQPTPTSATKKVRNVGPAHGRPMQLQLTSESEVVRPRVRQPPSAGITGATRKVSPLSRHVPQPSSLSYCAPSAPSYSFGPEPALRPTYWDQDPYPTTEEDSTDDDNLAALTQGDPSKLQKVMASEIKEYKLLLEKIILIDQVKLVLIV</sequence>
<dbReference type="InterPro" id="IPR011011">
    <property type="entry name" value="Znf_FYVE_PHD"/>
</dbReference>
<dbReference type="SUPFAM" id="SSF57903">
    <property type="entry name" value="FYVE/PHD zinc finger"/>
    <property type="match status" value="1"/>
</dbReference>
<feature type="compositionally biased region" description="Acidic residues" evidence="4">
    <location>
        <begin position="243"/>
        <end position="252"/>
    </location>
</feature>
<evidence type="ECO:0000313" key="7">
    <source>
        <dbReference type="Proteomes" id="UP001201163"/>
    </source>
</evidence>
<reference evidence="6" key="1">
    <citation type="submission" date="2022-01" db="EMBL/GenBank/DDBJ databases">
        <title>Comparative genomics reveals a dynamic genome evolution in the ectomycorrhizal milk-cap (Lactarius) mushrooms.</title>
        <authorList>
            <consortium name="DOE Joint Genome Institute"/>
            <person name="Lebreton A."/>
            <person name="Tang N."/>
            <person name="Kuo A."/>
            <person name="LaButti K."/>
            <person name="Drula E."/>
            <person name="Barry K."/>
            <person name="Clum A."/>
            <person name="Lipzen A."/>
            <person name="Mousain D."/>
            <person name="Ng V."/>
            <person name="Wang R."/>
            <person name="Wang X."/>
            <person name="Dai Y."/>
            <person name="Henrissat B."/>
            <person name="Grigoriev I.V."/>
            <person name="Guerin-Laguette A."/>
            <person name="Yu F."/>
            <person name="Martin F.M."/>
        </authorList>
    </citation>
    <scope>NUCLEOTIDE SEQUENCE</scope>
    <source>
        <strain evidence="6">QP</strain>
    </source>
</reference>
<organism evidence="6 7">
    <name type="scientific">Lactarius akahatsu</name>
    <dbReference type="NCBI Taxonomy" id="416441"/>
    <lineage>
        <taxon>Eukaryota</taxon>
        <taxon>Fungi</taxon>
        <taxon>Dikarya</taxon>
        <taxon>Basidiomycota</taxon>
        <taxon>Agaricomycotina</taxon>
        <taxon>Agaricomycetes</taxon>
        <taxon>Russulales</taxon>
        <taxon>Russulaceae</taxon>
        <taxon>Lactarius</taxon>
    </lineage>
</organism>
<dbReference type="AlphaFoldDB" id="A0AAD4LDV3"/>